<dbReference type="Pfam" id="PF13432">
    <property type="entry name" value="TPR_16"/>
    <property type="match status" value="1"/>
</dbReference>
<dbReference type="Pfam" id="PF13431">
    <property type="entry name" value="TPR_17"/>
    <property type="match status" value="1"/>
</dbReference>
<feature type="chain" id="PRO_5045559735" evidence="2">
    <location>
        <begin position="31"/>
        <end position="938"/>
    </location>
</feature>
<feature type="repeat" description="TPR" evidence="1">
    <location>
        <begin position="206"/>
        <end position="239"/>
    </location>
</feature>
<dbReference type="NCBIfam" id="TIGR02917">
    <property type="entry name" value="PEP_TPR_lipo"/>
    <property type="match status" value="1"/>
</dbReference>
<dbReference type="Gene3D" id="1.25.40.10">
    <property type="entry name" value="Tetratricopeptide repeat domain"/>
    <property type="match status" value="6"/>
</dbReference>
<feature type="signal peptide" evidence="2">
    <location>
        <begin position="1"/>
        <end position="30"/>
    </location>
</feature>
<accession>A0ABS0GI83</accession>
<dbReference type="SMART" id="SM00028">
    <property type="entry name" value="TPR"/>
    <property type="match status" value="10"/>
</dbReference>
<name>A0ABS0GI83_9VIBR</name>
<sequence length="938" mass="105043">MFQNKKSAPRAFLLSSITSSMILFSGLSYANDYVNSAQKYLSKNDISSATIELKNAIQSSPKDSEPRLLLGKIYLQNGNFPAAEKELSRSLHLGADKSTVVPLIAKTLVAMGRNDDAIELISESDINQPKARADLVGLQAIAEFNLRNNDNAKSLLTKLTSTIDKGILDKSVYFNLAQTRLSAIDNDNSAALSFVNKAIQADETNSDSWLLKGHIELALKNTDKAITDYKKAYSLSPAASFYSLYVARALVLAQKFKEASPYVDKMLSAVPNYPIANELKAAILYADKNYTGAKDSADRAINNGSKNTSTMLISAVSAYQLKLYEQADRRLKQVLPRLPADHFANRLYIVTLMKLGYVDEAIDKMESLDTDKKDNSSFVSQMSLTLSKLGRDDEALSLATKAYNSSKSNDTEMMLGMVKLADNDESGLKELRSAISQQPDQRKAEIGVAYYYLKLGKLDDAKDVADKWLKKNPKDTDALALKGQYELLIKDYKGAEATYKDLLKIVPDQVKAQESLARALLLQDDYDQAYKYAYQAKKKDPNSIAAIQLLFSSAQKTGRMDDVIELIDQQLKQSPSDLSLLHQKAFALITEQKTQPALTLLENIPDEEKTGETWSLIGNLYFMKKLWFDADRAYQKWRKLSPNSVNAYLRSIQVDEESDNLSAGIALTQKAQQQFPNDIRFPLIKINLLIKSKQIAEAQKLLNNLPAEPKGSVYALKLQERIHVANRDFPKALQLQEQIYKKAPGLVAARELASLYEASGERKKAIDFLQNEIETRPEKARPLQLLLADIQSRYKPEDAIEQYQTIIKREPKNLIALNNIAWLYINKNDYDTACNYSVKAYDMAKNQPVIIDTYGYCLLKQGNKEKNKEKVTEAVSLLSQAYKTTKGYNNAEIALHYAESLISNKQYALAKDVLNDIDTNNAKLTAMKSNLENLLKNI</sequence>
<evidence type="ECO:0000313" key="4">
    <source>
        <dbReference type="Proteomes" id="UP000597206"/>
    </source>
</evidence>
<dbReference type="PROSITE" id="PS50005">
    <property type="entry name" value="TPR"/>
    <property type="match status" value="1"/>
</dbReference>
<dbReference type="RefSeq" id="WP_161158598.1">
    <property type="nucleotide sequence ID" value="NZ_JADPMR010000004.1"/>
</dbReference>
<gene>
    <name evidence="3" type="primary">prsT</name>
    <name evidence="3" type="ORF">I1A42_16840</name>
</gene>
<keyword evidence="1" id="KW-0802">TPR repeat</keyword>
<dbReference type="EMBL" id="JADPMR010000004">
    <property type="protein sequence ID" value="MBF9002136.1"/>
    <property type="molecule type" value="Genomic_DNA"/>
</dbReference>
<keyword evidence="2" id="KW-0732">Signal</keyword>
<dbReference type="InterPro" id="IPR011990">
    <property type="entry name" value="TPR-like_helical_dom_sf"/>
</dbReference>
<protein>
    <submittedName>
        <fullName evidence="3">PEP-CTERM system TPR-repeat protein PrsT</fullName>
    </submittedName>
</protein>
<evidence type="ECO:0000256" key="2">
    <source>
        <dbReference type="SAM" id="SignalP"/>
    </source>
</evidence>
<dbReference type="PANTHER" id="PTHR12558">
    <property type="entry name" value="CELL DIVISION CYCLE 16,23,27"/>
    <property type="match status" value="1"/>
</dbReference>
<proteinExistence type="predicted"/>
<evidence type="ECO:0000313" key="3">
    <source>
        <dbReference type="EMBL" id="MBF9002136.1"/>
    </source>
</evidence>
<dbReference type="Pfam" id="PF14559">
    <property type="entry name" value="TPR_19"/>
    <property type="match status" value="1"/>
</dbReference>
<dbReference type="Pfam" id="PF13181">
    <property type="entry name" value="TPR_8"/>
    <property type="match status" value="1"/>
</dbReference>
<dbReference type="SUPFAM" id="SSF48452">
    <property type="entry name" value="TPR-like"/>
    <property type="match status" value="3"/>
</dbReference>
<comment type="caution">
    <text evidence="3">The sequence shown here is derived from an EMBL/GenBank/DDBJ whole genome shotgun (WGS) entry which is preliminary data.</text>
</comment>
<dbReference type="Pfam" id="PF13176">
    <property type="entry name" value="TPR_7"/>
    <property type="match status" value="1"/>
</dbReference>
<dbReference type="Pfam" id="PF20308">
    <property type="entry name" value="TPR-S"/>
    <property type="match status" value="1"/>
</dbReference>
<evidence type="ECO:0000256" key="1">
    <source>
        <dbReference type="PROSITE-ProRule" id="PRU00339"/>
    </source>
</evidence>
<keyword evidence="4" id="KW-1185">Reference proteome</keyword>
<reference evidence="3 4" key="1">
    <citation type="submission" date="2020-11" db="EMBL/GenBank/DDBJ databases">
        <title>Vibrio nitrifigilis sp. nov., a marine nitrogen-fixing bacterium isolated from the lagoon sediment of an islet inside an atoll.</title>
        <authorList>
            <person name="Wang L.-T."/>
            <person name="Shieh W.Y."/>
        </authorList>
    </citation>
    <scope>NUCLEOTIDE SEQUENCE [LARGE SCALE GENOMIC DNA]</scope>
    <source>
        <strain evidence="3 4">NFV-1</strain>
    </source>
</reference>
<dbReference type="InterPro" id="IPR014266">
    <property type="entry name" value="PEP-CTERM_TPR_PrsT"/>
</dbReference>
<dbReference type="Proteomes" id="UP000597206">
    <property type="component" value="Unassembled WGS sequence"/>
</dbReference>
<dbReference type="InterPro" id="IPR046880">
    <property type="entry name" value="TPR-S"/>
</dbReference>
<dbReference type="InterPro" id="IPR019734">
    <property type="entry name" value="TPR_rpt"/>
</dbReference>
<organism evidence="3 4">
    <name type="scientific">Vibrio nitrifigilis</name>
    <dbReference type="NCBI Taxonomy" id="2789781"/>
    <lineage>
        <taxon>Bacteria</taxon>
        <taxon>Pseudomonadati</taxon>
        <taxon>Pseudomonadota</taxon>
        <taxon>Gammaproteobacteria</taxon>
        <taxon>Vibrionales</taxon>
        <taxon>Vibrionaceae</taxon>
        <taxon>Vibrio</taxon>
    </lineage>
</organism>
<dbReference type="PANTHER" id="PTHR12558:SF13">
    <property type="entry name" value="CELL DIVISION CYCLE PROTEIN 27 HOMOLOG"/>
    <property type="match status" value="1"/>
</dbReference>